<dbReference type="VEuPathDB" id="AmoebaDB:ACA1_387480"/>
<keyword evidence="2" id="KW-1185">Reference proteome</keyword>
<dbReference type="GeneID" id="14911593"/>
<dbReference type="AlphaFoldDB" id="L8GE76"/>
<dbReference type="Proteomes" id="UP000011083">
    <property type="component" value="Unassembled WGS sequence"/>
</dbReference>
<dbReference type="EMBL" id="KB008156">
    <property type="protein sequence ID" value="ELR11139.1"/>
    <property type="molecule type" value="Genomic_DNA"/>
</dbReference>
<name>L8GE76_ACACF</name>
<reference evidence="1 2" key="1">
    <citation type="journal article" date="2013" name="Genome Biol.">
        <title>Genome of Acanthamoeba castellanii highlights extensive lateral gene transfer and early evolution of tyrosine kinase signaling.</title>
        <authorList>
            <person name="Clarke M."/>
            <person name="Lohan A.J."/>
            <person name="Liu B."/>
            <person name="Lagkouvardos I."/>
            <person name="Roy S."/>
            <person name="Zafar N."/>
            <person name="Bertelli C."/>
            <person name="Schilde C."/>
            <person name="Kianianmomeni A."/>
            <person name="Burglin T.R."/>
            <person name="Frech C."/>
            <person name="Turcotte B."/>
            <person name="Kopec K.O."/>
            <person name="Synnott J.M."/>
            <person name="Choo C."/>
            <person name="Paponov I."/>
            <person name="Finkler A."/>
            <person name="Soon Heng Tan C."/>
            <person name="Hutchins A.P."/>
            <person name="Weinmeier T."/>
            <person name="Rattei T."/>
            <person name="Chu J.S."/>
            <person name="Gimenez G."/>
            <person name="Irimia M."/>
            <person name="Rigden D.J."/>
            <person name="Fitzpatrick D.A."/>
            <person name="Lorenzo-Morales J."/>
            <person name="Bateman A."/>
            <person name="Chiu C.H."/>
            <person name="Tang P."/>
            <person name="Hegemann P."/>
            <person name="Fromm H."/>
            <person name="Raoult D."/>
            <person name="Greub G."/>
            <person name="Miranda-Saavedra D."/>
            <person name="Chen N."/>
            <person name="Nash P."/>
            <person name="Ginger M.L."/>
            <person name="Horn M."/>
            <person name="Schaap P."/>
            <person name="Caler L."/>
            <person name="Loftus B."/>
        </authorList>
    </citation>
    <scope>NUCLEOTIDE SEQUENCE [LARGE SCALE GENOMIC DNA]</scope>
    <source>
        <strain evidence="1 2">Neff</strain>
    </source>
</reference>
<organism evidence="1 2">
    <name type="scientific">Acanthamoeba castellanii (strain ATCC 30010 / Neff)</name>
    <dbReference type="NCBI Taxonomy" id="1257118"/>
    <lineage>
        <taxon>Eukaryota</taxon>
        <taxon>Amoebozoa</taxon>
        <taxon>Discosea</taxon>
        <taxon>Longamoebia</taxon>
        <taxon>Centramoebida</taxon>
        <taxon>Acanthamoebidae</taxon>
        <taxon>Acanthamoeba</taxon>
    </lineage>
</organism>
<dbReference type="RefSeq" id="XP_004333152.1">
    <property type="nucleotide sequence ID" value="XM_004333104.1"/>
</dbReference>
<dbReference type="Gene3D" id="3.80.10.10">
    <property type="entry name" value="Ribonuclease Inhibitor"/>
    <property type="match status" value="1"/>
</dbReference>
<evidence type="ECO:0000313" key="2">
    <source>
        <dbReference type="Proteomes" id="UP000011083"/>
    </source>
</evidence>
<accession>L8GE76</accession>
<dbReference type="SUPFAM" id="SSF52047">
    <property type="entry name" value="RNI-like"/>
    <property type="match status" value="1"/>
</dbReference>
<gene>
    <name evidence="1" type="ORF">ACA1_387480</name>
</gene>
<proteinExistence type="predicted"/>
<protein>
    <submittedName>
        <fullName evidence="1">Uncharacterized protein</fullName>
    </submittedName>
</protein>
<sequence>MATDAGLLALTQKKGVLTRLRVLDIARTKFTPAALITVSDLDDPAFLRWTQVLRLTHLNLHATRVTGASFRHIIGMKHLRYLDLSGIFSGNERRGHIRMLSRHLRVVVDTKGINERLLSPNTHRLNPRATPRKTSGVCQALAKGDDDLVDEAVRVLNRSLAPSVNLYDDSQFEGFLAAQTYARYGGKHRIDWHQRKMTEVPRKPRFADKTERYQHFQYKAAVGRQLLEHFLRVYDPPAFRPVGRATCLPQRLASELHLFQRAHLDYFRRQGRLVCDGPTQLAHHVLSADLCNLSPADVEELTKNVMVCLAESFTRLRADDGSGSKAKASASLDLKNLVQRREVGSVERAVRLLARLVALANASAHARLIEIIAVDSGGLRLVVDVMWHLGLAGDDAALCLVCLQIVAGLVAYETPPAHLLPRAWLDPV</sequence>
<evidence type="ECO:0000313" key="1">
    <source>
        <dbReference type="EMBL" id="ELR11139.1"/>
    </source>
</evidence>
<dbReference type="KEGG" id="acan:ACA1_387480"/>
<dbReference type="InterPro" id="IPR032675">
    <property type="entry name" value="LRR_dom_sf"/>
</dbReference>